<name>A0AA89BCQ4_9ASTE</name>
<organism evidence="5 6">
    <name type="scientific">Escallonia herrerae</name>
    <dbReference type="NCBI Taxonomy" id="1293975"/>
    <lineage>
        <taxon>Eukaryota</taxon>
        <taxon>Viridiplantae</taxon>
        <taxon>Streptophyta</taxon>
        <taxon>Embryophyta</taxon>
        <taxon>Tracheophyta</taxon>
        <taxon>Spermatophyta</taxon>
        <taxon>Magnoliopsida</taxon>
        <taxon>eudicotyledons</taxon>
        <taxon>Gunneridae</taxon>
        <taxon>Pentapetalae</taxon>
        <taxon>asterids</taxon>
        <taxon>campanulids</taxon>
        <taxon>Escalloniales</taxon>
        <taxon>Escalloniaceae</taxon>
        <taxon>Escallonia</taxon>
    </lineage>
</organism>
<dbReference type="PANTHER" id="PTHR11439:SF481">
    <property type="entry name" value="REVERSE TRANSCRIPTASE TY1_COPIA-TYPE DOMAIN-CONTAINING PROTEIN"/>
    <property type="match status" value="1"/>
</dbReference>
<evidence type="ECO:0000313" key="5">
    <source>
        <dbReference type="EMBL" id="KAK3028021.1"/>
    </source>
</evidence>
<feature type="domain" description="Reverse transcriptase Ty1/copia-type" evidence="3">
    <location>
        <begin position="277"/>
        <end position="352"/>
    </location>
</feature>
<keyword evidence="1" id="KW-0064">Aspartyl protease</keyword>
<protein>
    <recommendedName>
        <fullName evidence="7">Reverse transcriptase Ty1/copia-type domain-containing protein</fullName>
    </recommendedName>
</protein>
<evidence type="ECO:0000259" key="3">
    <source>
        <dbReference type="Pfam" id="PF07727"/>
    </source>
</evidence>
<feature type="region of interest" description="Disordered" evidence="2">
    <location>
        <begin position="203"/>
        <end position="258"/>
    </location>
</feature>
<dbReference type="EMBL" id="JAVXUP010000432">
    <property type="protein sequence ID" value="KAK3028021.1"/>
    <property type="molecule type" value="Genomic_DNA"/>
</dbReference>
<gene>
    <name evidence="5" type="ORF">RJ639_040020</name>
</gene>
<dbReference type="Pfam" id="PF07727">
    <property type="entry name" value="RVT_2"/>
    <property type="match status" value="1"/>
</dbReference>
<dbReference type="Pfam" id="PF14223">
    <property type="entry name" value="Retrotran_gag_2"/>
    <property type="match status" value="1"/>
</dbReference>
<evidence type="ECO:0008006" key="7">
    <source>
        <dbReference type="Google" id="ProtNLM"/>
    </source>
</evidence>
<keyword evidence="6" id="KW-1185">Reference proteome</keyword>
<evidence type="ECO:0000256" key="2">
    <source>
        <dbReference type="SAM" id="MobiDB-lite"/>
    </source>
</evidence>
<keyword evidence="1" id="KW-0645">Protease</keyword>
<comment type="caution">
    <text evidence="5">The sequence shown here is derived from an EMBL/GenBank/DDBJ whole genome shotgun (WGS) entry which is preliminary data.</text>
</comment>
<sequence length="464" mass="52657">MKAYLQGQDLWDIVGGENSEIPAEVAENTDARKNWSMRCRKALFALRCSVHKDLIEHIRDREKPKEVWETLEKLFKRKNTSRLQMLENELANTTQENKASSFPEIESSAICMARASRFTIIDSGCSPHLTGDSSLFSHWNEYKGNNAIVAADNTVHPMVNDGSVKVKTTKQEIDSVTLNSVYHVPGMTKNLVSVSQISESGKYIQKGPSNSQDEASSSSSSIQFGARGDETSRDDVGEKENEEKSAQNEELQLRRSTRDRKLPARYKDFSMKKTYCHIYDMVVTCDNEQEVSKLIEELAVRFEMKNLGRIRHFLGLEVSICKDGIFLSQARYLQGILEKFKMADCKEASTPMDENLKLKVNEGKELPDAYPYRKLVGSLLYLTISRPDISYSVGVISQFMQKPRKPHLDATKRIIRYLKHTKSYGCSIRGMPLSLFVASQMLIGLEMHHQGDQLLAIFSTLDQQ</sequence>
<dbReference type="SUPFAM" id="SSF56672">
    <property type="entry name" value="DNA/RNA polymerases"/>
    <property type="match status" value="1"/>
</dbReference>
<reference evidence="5" key="1">
    <citation type="submission" date="2022-12" db="EMBL/GenBank/DDBJ databases">
        <title>Draft genome assemblies for two species of Escallonia (Escalloniales).</title>
        <authorList>
            <person name="Chanderbali A."/>
            <person name="Dervinis C."/>
            <person name="Anghel I."/>
            <person name="Soltis D."/>
            <person name="Soltis P."/>
            <person name="Zapata F."/>
        </authorList>
    </citation>
    <scope>NUCLEOTIDE SEQUENCE</scope>
    <source>
        <strain evidence="5">UCBG64.0493</strain>
        <tissue evidence="5">Leaf</tissue>
    </source>
</reference>
<dbReference type="InterPro" id="IPR013103">
    <property type="entry name" value="RVT_2"/>
</dbReference>
<evidence type="ECO:0000259" key="4">
    <source>
        <dbReference type="Pfam" id="PF22936"/>
    </source>
</evidence>
<dbReference type="PANTHER" id="PTHR11439">
    <property type="entry name" value="GAG-POL-RELATED RETROTRANSPOSON"/>
    <property type="match status" value="1"/>
</dbReference>
<dbReference type="AlphaFoldDB" id="A0AA89BCQ4"/>
<keyword evidence="1" id="KW-0378">Hydrolase</keyword>
<evidence type="ECO:0000256" key="1">
    <source>
        <dbReference type="ARBA" id="ARBA00022750"/>
    </source>
</evidence>
<proteinExistence type="predicted"/>
<feature type="compositionally biased region" description="Basic and acidic residues" evidence="2">
    <location>
        <begin position="227"/>
        <end position="253"/>
    </location>
</feature>
<accession>A0AA89BCQ4</accession>
<evidence type="ECO:0000313" key="6">
    <source>
        <dbReference type="Proteomes" id="UP001188597"/>
    </source>
</evidence>
<dbReference type="InterPro" id="IPR054722">
    <property type="entry name" value="PolX-like_BBD"/>
</dbReference>
<dbReference type="InterPro" id="IPR043502">
    <property type="entry name" value="DNA/RNA_pol_sf"/>
</dbReference>
<dbReference type="Pfam" id="PF22936">
    <property type="entry name" value="Pol_BBD"/>
    <property type="match status" value="1"/>
</dbReference>
<feature type="domain" description="Retrovirus-related Pol polyprotein from transposon TNT 1-94-like beta-barrel" evidence="4">
    <location>
        <begin position="120"/>
        <end position="201"/>
    </location>
</feature>
<dbReference type="GO" id="GO:0004190">
    <property type="term" value="F:aspartic-type endopeptidase activity"/>
    <property type="evidence" value="ECO:0007669"/>
    <property type="project" value="UniProtKB-KW"/>
</dbReference>
<dbReference type="Proteomes" id="UP001188597">
    <property type="component" value="Unassembled WGS sequence"/>
</dbReference>